<dbReference type="EMBL" id="LSRX01000374">
    <property type="protein sequence ID" value="OLP99087.1"/>
    <property type="molecule type" value="Genomic_DNA"/>
</dbReference>
<dbReference type="PANTHER" id="PTHR11075">
    <property type="entry name" value="PEPTIDE CHAIN RELEASE FACTOR"/>
    <property type="match status" value="1"/>
</dbReference>
<protein>
    <submittedName>
        <fullName evidence="2">Peptidyl-tRNA hydrolase ICT1, mitochondrial</fullName>
    </submittedName>
</protein>
<feature type="compositionally biased region" description="Basic and acidic residues" evidence="1">
    <location>
        <begin position="158"/>
        <end position="172"/>
    </location>
</feature>
<dbReference type="Gene3D" id="3.30.160.20">
    <property type="match status" value="1"/>
</dbReference>
<keyword evidence="2" id="KW-0378">Hydrolase</keyword>
<feature type="region of interest" description="Disordered" evidence="1">
    <location>
        <begin position="158"/>
        <end position="189"/>
    </location>
</feature>
<feature type="compositionally biased region" description="Basic residues" evidence="1">
    <location>
        <begin position="173"/>
        <end position="189"/>
    </location>
</feature>
<dbReference type="SUPFAM" id="SSF110916">
    <property type="entry name" value="Peptidyl-tRNA hydrolase domain-like"/>
    <property type="match status" value="1"/>
</dbReference>
<evidence type="ECO:0000256" key="1">
    <source>
        <dbReference type="SAM" id="MobiDB-lite"/>
    </source>
</evidence>
<dbReference type="AlphaFoldDB" id="A0A1Q9DV84"/>
<dbReference type="OrthoDB" id="270639at2759"/>
<proteinExistence type="predicted"/>
<dbReference type="OMA" id="NVDTAKW"/>
<dbReference type="GO" id="GO:0070126">
    <property type="term" value="P:mitochondrial translational termination"/>
    <property type="evidence" value="ECO:0007669"/>
    <property type="project" value="TreeGrafter"/>
</dbReference>
<reference evidence="2 3" key="1">
    <citation type="submission" date="2016-02" db="EMBL/GenBank/DDBJ databases">
        <title>Genome analysis of coral dinoflagellate symbionts highlights evolutionary adaptations to a symbiotic lifestyle.</title>
        <authorList>
            <person name="Aranda M."/>
            <person name="Li Y."/>
            <person name="Liew Y.J."/>
            <person name="Baumgarten S."/>
            <person name="Simakov O."/>
            <person name="Wilson M."/>
            <person name="Piel J."/>
            <person name="Ashoor H."/>
            <person name="Bougouffa S."/>
            <person name="Bajic V.B."/>
            <person name="Ryu T."/>
            <person name="Ravasi T."/>
            <person name="Bayer T."/>
            <person name="Micklem G."/>
            <person name="Kim H."/>
            <person name="Bhak J."/>
            <person name="Lajeunesse T.C."/>
            <person name="Voolstra C.R."/>
        </authorList>
    </citation>
    <scope>NUCLEOTIDE SEQUENCE [LARGE SCALE GENOMIC DNA]</scope>
    <source>
        <strain evidence="2 3">CCMP2467</strain>
    </source>
</reference>
<dbReference type="Proteomes" id="UP000186817">
    <property type="component" value="Unassembled WGS sequence"/>
</dbReference>
<dbReference type="GO" id="GO:0016150">
    <property type="term" value="F:translation release factor activity, codon nonspecific"/>
    <property type="evidence" value="ECO:0007669"/>
    <property type="project" value="TreeGrafter"/>
</dbReference>
<dbReference type="PANTHER" id="PTHR11075:SF54">
    <property type="entry name" value="LARGE RIBOSOMAL SUBUNIT PROTEIN ML62"/>
    <property type="match status" value="1"/>
</dbReference>
<evidence type="ECO:0000313" key="2">
    <source>
        <dbReference type="EMBL" id="OLP99087.1"/>
    </source>
</evidence>
<dbReference type="GO" id="GO:0005762">
    <property type="term" value="C:mitochondrial large ribosomal subunit"/>
    <property type="evidence" value="ECO:0007669"/>
    <property type="project" value="TreeGrafter"/>
</dbReference>
<comment type="caution">
    <text evidence="2">The sequence shown here is derived from an EMBL/GenBank/DDBJ whole genome shotgun (WGS) entry which is preliminary data.</text>
</comment>
<sequence>MLGRLGALPSQLLRLSASGSRRLDLGSIAGSEDGPILPSPQVVSLWFPWAWQISQCGGKVNMSDSRVQMSFSLHKADWLPEKVRKKMWEVHKNRISKTGEFSVACQETSSQIDNTKIAIKKIGDLIAQAEREVKNDDWEQNEKLEFKDYVVMKFKREGREKELEKREQALRETKRRMREKTKNKKITMY</sequence>
<name>A0A1Q9DV84_SYMMI</name>
<evidence type="ECO:0000313" key="3">
    <source>
        <dbReference type="Proteomes" id="UP000186817"/>
    </source>
</evidence>
<dbReference type="GO" id="GO:0004045">
    <property type="term" value="F:peptidyl-tRNA hydrolase activity"/>
    <property type="evidence" value="ECO:0007669"/>
    <property type="project" value="TreeGrafter"/>
</dbReference>
<gene>
    <name evidence="2" type="primary">Ict1</name>
    <name evidence="2" type="ORF">AK812_SmicGene18368</name>
</gene>
<keyword evidence="3" id="KW-1185">Reference proteome</keyword>
<organism evidence="2 3">
    <name type="scientific">Symbiodinium microadriaticum</name>
    <name type="common">Dinoflagellate</name>
    <name type="synonym">Zooxanthella microadriatica</name>
    <dbReference type="NCBI Taxonomy" id="2951"/>
    <lineage>
        <taxon>Eukaryota</taxon>
        <taxon>Sar</taxon>
        <taxon>Alveolata</taxon>
        <taxon>Dinophyceae</taxon>
        <taxon>Suessiales</taxon>
        <taxon>Symbiodiniaceae</taxon>
        <taxon>Symbiodinium</taxon>
    </lineage>
</organism>
<accession>A0A1Q9DV84</accession>
<dbReference type="InterPro" id="IPR052104">
    <property type="entry name" value="Mito_Release_Factor_mL62"/>
</dbReference>